<organism evidence="3 4">
    <name type="scientific">Geobacillus icigianus</name>
    <dbReference type="NCBI Taxonomy" id="1430331"/>
    <lineage>
        <taxon>Bacteria</taxon>
        <taxon>Bacillati</taxon>
        <taxon>Bacillota</taxon>
        <taxon>Bacilli</taxon>
        <taxon>Bacillales</taxon>
        <taxon>Anoxybacillaceae</taxon>
        <taxon>Geobacillus</taxon>
    </lineage>
</organism>
<evidence type="ECO:0000256" key="1">
    <source>
        <dbReference type="ARBA" id="ARBA00007261"/>
    </source>
</evidence>
<evidence type="ECO:0000313" key="4">
    <source>
        <dbReference type="Proteomes" id="UP000029267"/>
    </source>
</evidence>
<name>A0ABU6BJZ0_9BACL</name>
<protein>
    <recommendedName>
        <fullName evidence="2">Peptidase M16 N-terminal domain-containing protein</fullName>
    </recommendedName>
</protein>
<gene>
    <name evidence="3" type="ORF">EP10_002972</name>
</gene>
<dbReference type="RefSeq" id="WP_033023701.1">
    <property type="nucleotide sequence ID" value="NZ_JPYA02000004.1"/>
</dbReference>
<comment type="similarity">
    <text evidence="1">Belongs to the peptidase M16 family.</text>
</comment>
<evidence type="ECO:0000259" key="2">
    <source>
        <dbReference type="Pfam" id="PF00675"/>
    </source>
</evidence>
<evidence type="ECO:0000313" key="3">
    <source>
        <dbReference type="EMBL" id="MEB3752100.1"/>
    </source>
</evidence>
<dbReference type="InterPro" id="IPR050361">
    <property type="entry name" value="MPP/UQCRC_Complex"/>
</dbReference>
<dbReference type="Pfam" id="PF00675">
    <property type="entry name" value="Peptidase_M16"/>
    <property type="match status" value="1"/>
</dbReference>
<keyword evidence="4" id="KW-1185">Reference proteome</keyword>
<dbReference type="SUPFAM" id="SSF63411">
    <property type="entry name" value="LuxS/MPP-like metallohydrolase"/>
    <property type="match status" value="1"/>
</dbReference>
<dbReference type="InterPro" id="IPR011249">
    <property type="entry name" value="Metalloenz_LuxS/M16"/>
</dbReference>
<dbReference type="PANTHER" id="PTHR11851">
    <property type="entry name" value="METALLOPROTEASE"/>
    <property type="match status" value="1"/>
</dbReference>
<dbReference type="Gene3D" id="3.30.830.10">
    <property type="entry name" value="Metalloenzyme, LuxS/M16 peptidase-like"/>
    <property type="match status" value="1"/>
</dbReference>
<feature type="domain" description="Peptidase M16 N-terminal" evidence="2">
    <location>
        <begin position="13"/>
        <end position="54"/>
    </location>
</feature>
<accession>A0ABU6BJZ0</accession>
<sequence length="71" mass="8180">MRKRCLSNGLRLLIDKIPYAKSVSIGVMVHVGTKHETKETNGIAHFIEHLLFKNQLNFRWGKELSFKSNPT</sequence>
<proteinExistence type="inferred from homology"/>
<dbReference type="EMBL" id="JPYA02000004">
    <property type="protein sequence ID" value="MEB3752100.1"/>
    <property type="molecule type" value="Genomic_DNA"/>
</dbReference>
<comment type="caution">
    <text evidence="3">The sequence shown here is derived from an EMBL/GenBank/DDBJ whole genome shotgun (WGS) entry which is preliminary data.</text>
</comment>
<dbReference type="Proteomes" id="UP000029267">
    <property type="component" value="Unassembled WGS sequence"/>
</dbReference>
<reference evidence="3 4" key="1">
    <citation type="journal article" date="2014" name="Genome Announc.">
        <title>Draft Genome Sequence of Geobacillus icigianus Strain G1w1T Isolated from Hot Springs in the Valley of Geysers, Kamchatka (Russian Federation).</title>
        <authorList>
            <person name="Bryanskaya A.V."/>
            <person name="Rozanov A.S."/>
            <person name="Logacheva M.D."/>
            <person name="Kotenko A.V."/>
            <person name="Peltek S.E."/>
        </authorList>
    </citation>
    <scope>NUCLEOTIDE SEQUENCE [LARGE SCALE GENOMIC DNA]</scope>
    <source>
        <strain evidence="3 4">G1w1</strain>
    </source>
</reference>
<dbReference type="InterPro" id="IPR011765">
    <property type="entry name" value="Pept_M16_N"/>
</dbReference>
<dbReference type="PANTHER" id="PTHR11851:SF49">
    <property type="entry name" value="MITOCHONDRIAL-PROCESSING PEPTIDASE SUBUNIT ALPHA"/>
    <property type="match status" value="1"/>
</dbReference>